<sequence>MVRDDFLDATGFVTVVAVWVGAFGHAVQYPQSPLEQADIRQTRHLQRAAPSIVHVAEPVVAVSHPIGGSTPASFAVSLAVGHYIDLHVSYVNYLIEGPCILRISRLAIKNFRNFRDLVIDPFPVNAVIVGENGVGKSNLLYALRLILDPDLPYSARKLRAEDVCEFSGLSLASGVEVRIEVDLADIDESIGEDGAIDGCFINLKPLTARLTYVFRPRLGLDATTGPLGRDDYEARIFGGPDEQDAPRRFSDDVSLTVLPPLRDAVNELSRWRGSPLQDLLEARPPSQSALDTAAADVRGAMDVLAADPAITAVADELGSRLIDMAGPRLDVEPTLGFASSIPDRLLRSIRLFVDSNRSRSVGETSTGNANVIYLGLLLERLASRKSRDLIVAALLAVEEPEAHLHPVLQRQLFRYLQHNETSLVVTTHSPHIVAVTSLQSIVLLRGESSGTVASCAVHAALDKDEIVDLERYIDANRAELLFCSAAILVEGPSETYVLPALSSALGFDLDAYGVVVADISGTNFGPYRRLLGDGALDVPHVIVTDGDPTSNGKYVAAGLVRASKLPRSPALGRELKELADDVVGAGDTADTTNARWTAMKADVFVGVHTLEPDLVPMLGDEMIAAYEELDGSDAMVKKFVAAVESLRAGLDDNEQRLELLRRINSVSKGRYSQRLASHIQEAEPQSLLADLELASTEQIDNLDRVGSAKLLLSAGTYGYVLAALDRVSWKVRGHSILKVLNEPESHE</sequence>
<dbReference type="InterPro" id="IPR034139">
    <property type="entry name" value="TOPRIM_OLD"/>
</dbReference>
<dbReference type="Gene3D" id="3.40.50.300">
    <property type="entry name" value="P-loop containing nucleotide triphosphate hydrolases"/>
    <property type="match status" value="2"/>
</dbReference>
<comment type="caution">
    <text evidence="3">The sequence shown here is derived from an EMBL/GenBank/DDBJ whole genome shotgun (WGS) entry which is preliminary data.</text>
</comment>
<dbReference type="GO" id="GO:0004519">
    <property type="term" value="F:endonuclease activity"/>
    <property type="evidence" value="ECO:0007669"/>
    <property type="project" value="UniProtKB-KW"/>
</dbReference>
<evidence type="ECO:0000259" key="1">
    <source>
        <dbReference type="Pfam" id="PF13304"/>
    </source>
</evidence>
<dbReference type="Pfam" id="PF20469">
    <property type="entry name" value="OLD-like_TOPRIM"/>
    <property type="match status" value="1"/>
</dbReference>
<evidence type="ECO:0000313" key="3">
    <source>
        <dbReference type="EMBL" id="GAA4250903.1"/>
    </source>
</evidence>
<feature type="domain" description="ATPase AAA-type core" evidence="1">
    <location>
        <begin position="126"/>
        <end position="433"/>
    </location>
</feature>
<accession>A0ABP8D9Z0</accession>
<dbReference type="PANTHER" id="PTHR43581:SF4">
    <property type="entry name" value="ATP_GTP PHOSPHATASE"/>
    <property type="match status" value="1"/>
</dbReference>
<dbReference type="Pfam" id="PF13304">
    <property type="entry name" value="AAA_21"/>
    <property type="match status" value="1"/>
</dbReference>
<keyword evidence="3" id="KW-0255">Endonuclease</keyword>
<dbReference type="InterPro" id="IPR003959">
    <property type="entry name" value="ATPase_AAA_core"/>
</dbReference>
<gene>
    <name evidence="3" type="ORF">GCM10022255_041430</name>
</gene>
<dbReference type="InterPro" id="IPR051396">
    <property type="entry name" value="Bact_Antivir_Def_Nuclease"/>
</dbReference>
<feature type="domain" description="OLD protein-like TOPRIM" evidence="2">
    <location>
        <begin position="481"/>
        <end position="547"/>
    </location>
</feature>
<dbReference type="RefSeq" id="WP_345128739.1">
    <property type="nucleotide sequence ID" value="NZ_BAABAT010000010.1"/>
</dbReference>
<dbReference type="SUPFAM" id="SSF52540">
    <property type="entry name" value="P-loop containing nucleoside triphosphate hydrolases"/>
    <property type="match status" value="1"/>
</dbReference>
<name>A0ABP8D9Z0_9ACTN</name>
<dbReference type="InterPro" id="IPR027417">
    <property type="entry name" value="P-loop_NTPase"/>
</dbReference>
<organism evidence="3 4">
    <name type="scientific">Dactylosporangium darangshiense</name>
    <dbReference type="NCBI Taxonomy" id="579108"/>
    <lineage>
        <taxon>Bacteria</taxon>
        <taxon>Bacillati</taxon>
        <taxon>Actinomycetota</taxon>
        <taxon>Actinomycetes</taxon>
        <taxon>Micromonosporales</taxon>
        <taxon>Micromonosporaceae</taxon>
        <taxon>Dactylosporangium</taxon>
    </lineage>
</organism>
<reference evidence="4" key="1">
    <citation type="journal article" date="2019" name="Int. J. Syst. Evol. Microbiol.">
        <title>The Global Catalogue of Microorganisms (GCM) 10K type strain sequencing project: providing services to taxonomists for standard genome sequencing and annotation.</title>
        <authorList>
            <consortium name="The Broad Institute Genomics Platform"/>
            <consortium name="The Broad Institute Genome Sequencing Center for Infectious Disease"/>
            <person name="Wu L."/>
            <person name="Ma J."/>
        </authorList>
    </citation>
    <scope>NUCLEOTIDE SEQUENCE [LARGE SCALE GENOMIC DNA]</scope>
    <source>
        <strain evidence="4">JCM 17441</strain>
    </source>
</reference>
<dbReference type="Proteomes" id="UP001500620">
    <property type="component" value="Unassembled WGS sequence"/>
</dbReference>
<dbReference type="EMBL" id="BAABAT010000010">
    <property type="protein sequence ID" value="GAA4250903.1"/>
    <property type="molecule type" value="Genomic_DNA"/>
</dbReference>
<evidence type="ECO:0000259" key="2">
    <source>
        <dbReference type="Pfam" id="PF20469"/>
    </source>
</evidence>
<dbReference type="PANTHER" id="PTHR43581">
    <property type="entry name" value="ATP/GTP PHOSPHATASE"/>
    <property type="match status" value="1"/>
</dbReference>
<keyword evidence="4" id="KW-1185">Reference proteome</keyword>
<keyword evidence="3" id="KW-0378">Hydrolase</keyword>
<keyword evidence="3" id="KW-0540">Nuclease</keyword>
<protein>
    <submittedName>
        <fullName evidence="3">ATP-dependent endonuclease</fullName>
    </submittedName>
</protein>
<evidence type="ECO:0000313" key="4">
    <source>
        <dbReference type="Proteomes" id="UP001500620"/>
    </source>
</evidence>
<dbReference type="CDD" id="cd01026">
    <property type="entry name" value="TOPRIM_OLD"/>
    <property type="match status" value="1"/>
</dbReference>
<proteinExistence type="predicted"/>